<keyword evidence="3" id="KW-1185">Reference proteome</keyword>
<feature type="region of interest" description="Disordered" evidence="1">
    <location>
        <begin position="349"/>
        <end position="381"/>
    </location>
</feature>
<dbReference type="OrthoDB" id="2589478at2759"/>
<gene>
    <name evidence="2" type="ORF">NliqN6_4071</name>
</gene>
<dbReference type="EMBL" id="BLZA01000023">
    <property type="protein sequence ID" value="GHJ87669.1"/>
    <property type="molecule type" value="Genomic_DNA"/>
</dbReference>
<dbReference type="Proteomes" id="UP000620104">
    <property type="component" value="Unassembled WGS sequence"/>
</dbReference>
<protein>
    <submittedName>
        <fullName evidence="2">Uncharacterized protein</fullName>
    </submittedName>
</protein>
<proteinExistence type="predicted"/>
<sequence length="405" mass="44946">MNGDIKTGTTNGQPDIKTDNPINTLLSSLAVLPSAEQAFNLDPTVLSQNGSAFLGVLADLQSNIKSIDNLAFACSPISVLEKSTLPPLPSSLFKTPLRDRKRIREVQEQESRLLNTGLNVKPRLRMVPPVPSQLRDELQIHDAWSDRVHLQTALDRLRELNEAQGSEKSVKLEIADWQESPQAGRPASAPNTAIANSKRLTVCLKINMGLPTGLWGYVCFARRKRRYEGRYNNREGGDGMALAKRLKRDVRPEDEKNSDEDVEGDTVIATRFHLFSEVETNKAQNDLSDFRWIQELCVHLNHLELSLAEFLHRLPAYSSIMQENCFLCSSLLKRGVPPVKRAFLPTSEVSDTTDATQAGQNISVQNADTREQSTSTDQVTQASNDAIDLGDSLKGQWVAFHSACS</sequence>
<name>A0A8H3YFI6_9TREE</name>
<dbReference type="AlphaFoldDB" id="A0A8H3YFI6"/>
<evidence type="ECO:0000313" key="3">
    <source>
        <dbReference type="Proteomes" id="UP000620104"/>
    </source>
</evidence>
<organism evidence="2 3">
    <name type="scientific">Naganishia liquefaciens</name>
    <dbReference type="NCBI Taxonomy" id="104408"/>
    <lineage>
        <taxon>Eukaryota</taxon>
        <taxon>Fungi</taxon>
        <taxon>Dikarya</taxon>
        <taxon>Basidiomycota</taxon>
        <taxon>Agaricomycotina</taxon>
        <taxon>Tremellomycetes</taxon>
        <taxon>Filobasidiales</taxon>
        <taxon>Filobasidiaceae</taxon>
        <taxon>Naganishia</taxon>
    </lineage>
</organism>
<evidence type="ECO:0000313" key="2">
    <source>
        <dbReference type="EMBL" id="GHJ87669.1"/>
    </source>
</evidence>
<comment type="caution">
    <text evidence="2">The sequence shown here is derived from an EMBL/GenBank/DDBJ whole genome shotgun (WGS) entry which is preliminary data.</text>
</comment>
<evidence type="ECO:0000256" key="1">
    <source>
        <dbReference type="SAM" id="MobiDB-lite"/>
    </source>
</evidence>
<reference evidence="2" key="1">
    <citation type="submission" date="2020-07" db="EMBL/GenBank/DDBJ databases">
        <title>Draft Genome Sequence of a Deep-Sea Yeast, Naganishia (Cryptococcus) liquefaciens strain N6.</title>
        <authorList>
            <person name="Han Y.W."/>
            <person name="Kajitani R."/>
            <person name="Morimoto H."/>
            <person name="Parhat M."/>
            <person name="Tsubouchi H."/>
            <person name="Bakenova O."/>
            <person name="Ogata M."/>
            <person name="Argunhan B."/>
            <person name="Aoki R."/>
            <person name="Kajiwara S."/>
            <person name="Itoh T."/>
            <person name="Iwasaki H."/>
        </authorList>
    </citation>
    <scope>NUCLEOTIDE SEQUENCE</scope>
    <source>
        <strain evidence="2">N6</strain>
    </source>
</reference>
<accession>A0A8H3YFI6</accession>